<reference evidence="2" key="1">
    <citation type="journal article" date="2014" name="Front. Microbiol.">
        <title>High frequency of phylogenetically diverse reductive dehalogenase-homologous genes in deep subseafloor sedimentary metagenomes.</title>
        <authorList>
            <person name="Kawai M."/>
            <person name="Futagami T."/>
            <person name="Toyoda A."/>
            <person name="Takaki Y."/>
            <person name="Nishi S."/>
            <person name="Hori S."/>
            <person name="Arai W."/>
            <person name="Tsubouchi T."/>
            <person name="Morono Y."/>
            <person name="Uchiyama I."/>
            <person name="Ito T."/>
            <person name="Fujiyama A."/>
            <person name="Inagaki F."/>
            <person name="Takami H."/>
        </authorList>
    </citation>
    <scope>NUCLEOTIDE SEQUENCE</scope>
    <source>
        <strain evidence="2">Expedition CK06-06</strain>
    </source>
</reference>
<sequence>PSSNAIDLSYEDIELRRYNNNPIVFDKNLLQKIINIFRRINDKICIETNIYTDPLKISCDNDILTINYWLVPRIPHDYNPKPAEEIKEIKAESEISEEFKIGVGHEIFHEEREEDIREFEDDRRLDPPEQKDDWEPVKRELED</sequence>
<dbReference type="AlphaFoldDB" id="X1BHM6"/>
<evidence type="ECO:0000256" key="1">
    <source>
        <dbReference type="SAM" id="MobiDB-lite"/>
    </source>
</evidence>
<comment type="caution">
    <text evidence="2">The sequence shown here is derived from an EMBL/GenBank/DDBJ whole genome shotgun (WGS) entry which is preliminary data.</text>
</comment>
<gene>
    <name evidence="2" type="ORF">S01H4_33947</name>
</gene>
<accession>X1BHM6</accession>
<dbReference type="EMBL" id="BART01017917">
    <property type="protein sequence ID" value="GAG83618.1"/>
    <property type="molecule type" value="Genomic_DNA"/>
</dbReference>
<protein>
    <submittedName>
        <fullName evidence="2">Uncharacterized protein</fullName>
    </submittedName>
</protein>
<name>X1BHM6_9ZZZZ</name>
<organism evidence="2">
    <name type="scientific">marine sediment metagenome</name>
    <dbReference type="NCBI Taxonomy" id="412755"/>
    <lineage>
        <taxon>unclassified sequences</taxon>
        <taxon>metagenomes</taxon>
        <taxon>ecological metagenomes</taxon>
    </lineage>
</organism>
<feature type="region of interest" description="Disordered" evidence="1">
    <location>
        <begin position="111"/>
        <end position="143"/>
    </location>
</feature>
<proteinExistence type="predicted"/>
<evidence type="ECO:0000313" key="2">
    <source>
        <dbReference type="EMBL" id="GAG83618.1"/>
    </source>
</evidence>
<feature type="non-terminal residue" evidence="2">
    <location>
        <position position="1"/>
    </location>
</feature>